<dbReference type="EMBL" id="VCKZ01000021">
    <property type="protein sequence ID" value="TMR41467.1"/>
    <property type="molecule type" value="Genomic_DNA"/>
</dbReference>
<protein>
    <submittedName>
        <fullName evidence="1">Aminoglycoside phosphotransferase</fullName>
    </submittedName>
</protein>
<evidence type="ECO:0000313" key="1">
    <source>
        <dbReference type="EMBL" id="TMR41467.1"/>
    </source>
</evidence>
<name>A0A5S4H8L9_9ACTN</name>
<dbReference type="OrthoDB" id="2570531at2"/>
<dbReference type="SUPFAM" id="SSF56112">
    <property type="entry name" value="Protein kinase-like (PK-like)"/>
    <property type="match status" value="1"/>
</dbReference>
<reference evidence="1 2" key="1">
    <citation type="submission" date="2019-05" db="EMBL/GenBank/DDBJ databases">
        <title>Draft genome sequence of Actinomadura geliboluensis A8036.</title>
        <authorList>
            <person name="Saricaoglu S."/>
            <person name="Isik K."/>
        </authorList>
    </citation>
    <scope>NUCLEOTIDE SEQUENCE [LARGE SCALE GENOMIC DNA]</scope>
    <source>
        <strain evidence="1 2">A8036</strain>
    </source>
</reference>
<dbReference type="InterPro" id="IPR011009">
    <property type="entry name" value="Kinase-like_dom_sf"/>
</dbReference>
<evidence type="ECO:0000313" key="2">
    <source>
        <dbReference type="Proteomes" id="UP000305238"/>
    </source>
</evidence>
<dbReference type="GO" id="GO:0016740">
    <property type="term" value="F:transferase activity"/>
    <property type="evidence" value="ECO:0007669"/>
    <property type="project" value="UniProtKB-KW"/>
</dbReference>
<accession>A0A5S4H8L9</accession>
<dbReference type="Proteomes" id="UP000305238">
    <property type="component" value="Unassembled WGS sequence"/>
</dbReference>
<proteinExistence type="predicted"/>
<sequence>MDGHPFRAGVRVLEWRRDGESRHACHRHGGRSMRTDRSGLPPEVLGAVEAHAGPVHGVEPAPAGNHADITATVHTADGRLFIKAARRTASGTDGPEVWSLRWEAAINPHVTDYAPRLLWTAEADGWLVLAFEHVQARHADYTPGSPDLAVLAKIIGDLQAHPLPDVLERRRVERRWESMGDVSALAGDTLLHADLNPANVLLGDDETAYVVDWTFTGRGAAFLEMALLIPWLLKAGHTPAEAELWVSQFPAWTSTAPTTIDLFARVFATKWEANLATNSEAWALEHATAARQWASHRHAHTSAN</sequence>
<dbReference type="Gene3D" id="3.90.1200.10">
    <property type="match status" value="1"/>
</dbReference>
<keyword evidence="2" id="KW-1185">Reference proteome</keyword>
<gene>
    <name evidence="1" type="ORF">ETD96_05370</name>
</gene>
<dbReference type="AlphaFoldDB" id="A0A5S4H8L9"/>
<organism evidence="1 2">
    <name type="scientific">Actinomadura geliboluensis</name>
    <dbReference type="NCBI Taxonomy" id="882440"/>
    <lineage>
        <taxon>Bacteria</taxon>
        <taxon>Bacillati</taxon>
        <taxon>Actinomycetota</taxon>
        <taxon>Actinomycetes</taxon>
        <taxon>Streptosporangiales</taxon>
        <taxon>Thermomonosporaceae</taxon>
        <taxon>Actinomadura</taxon>
    </lineage>
</organism>
<comment type="caution">
    <text evidence="1">The sequence shown here is derived from an EMBL/GenBank/DDBJ whole genome shotgun (WGS) entry which is preliminary data.</text>
</comment>
<keyword evidence="1" id="KW-0808">Transferase</keyword>